<keyword evidence="1" id="KW-0812">Transmembrane</keyword>
<sequence length="191" mass="21911">MIKRVPYLKEIRETFQILYESGIYSWLFKIRENKQVLSETKSILAGLRNMTLYNLNASETYAPGAPECPAEKECPDEKACACSGRRKWSANRILEFQHVMVVVILLGIGLLISMFSFSLESLSPLFKLVWRWLRSSRVTVLDSSELYIFDPHFGALRSSDLCVASNENGFDSASKNCNCLERHDSFEFFDQ</sequence>
<reference evidence="2" key="1">
    <citation type="submission" date="2021-06" db="EMBL/GenBank/DDBJ databases">
        <authorList>
            <person name="Hodson N. C."/>
            <person name="Mongue J. A."/>
            <person name="Jaron S. K."/>
        </authorList>
    </citation>
    <scope>NUCLEOTIDE SEQUENCE</scope>
</reference>
<proteinExistence type="predicted"/>
<keyword evidence="1" id="KW-1133">Transmembrane helix</keyword>
<comment type="caution">
    <text evidence="2">The sequence shown here is derived from an EMBL/GenBank/DDBJ whole genome shotgun (WGS) entry which is preliminary data.</text>
</comment>
<feature type="transmembrane region" description="Helical" evidence="1">
    <location>
        <begin position="96"/>
        <end position="119"/>
    </location>
</feature>
<evidence type="ECO:0000313" key="2">
    <source>
        <dbReference type="EMBL" id="CAG7785860.1"/>
    </source>
</evidence>
<evidence type="ECO:0000313" key="3">
    <source>
        <dbReference type="Proteomes" id="UP000708208"/>
    </source>
</evidence>
<name>A0A8J2PG67_9HEXA</name>
<dbReference type="AlphaFoldDB" id="A0A8J2PG67"/>
<keyword evidence="1" id="KW-0472">Membrane</keyword>
<keyword evidence="3" id="KW-1185">Reference proteome</keyword>
<accession>A0A8J2PG67</accession>
<dbReference type="Proteomes" id="UP000708208">
    <property type="component" value="Unassembled WGS sequence"/>
</dbReference>
<protein>
    <submittedName>
        <fullName evidence="2">Uncharacterized protein</fullName>
    </submittedName>
</protein>
<organism evidence="2 3">
    <name type="scientific">Allacma fusca</name>
    <dbReference type="NCBI Taxonomy" id="39272"/>
    <lineage>
        <taxon>Eukaryota</taxon>
        <taxon>Metazoa</taxon>
        <taxon>Ecdysozoa</taxon>
        <taxon>Arthropoda</taxon>
        <taxon>Hexapoda</taxon>
        <taxon>Collembola</taxon>
        <taxon>Symphypleona</taxon>
        <taxon>Sminthuridae</taxon>
        <taxon>Allacma</taxon>
    </lineage>
</organism>
<gene>
    <name evidence="2" type="ORF">AFUS01_LOCUS24457</name>
</gene>
<dbReference type="EMBL" id="CAJVCH010305599">
    <property type="protein sequence ID" value="CAG7785860.1"/>
    <property type="molecule type" value="Genomic_DNA"/>
</dbReference>
<evidence type="ECO:0000256" key="1">
    <source>
        <dbReference type="SAM" id="Phobius"/>
    </source>
</evidence>